<dbReference type="InterPro" id="IPR046453">
    <property type="entry name" value="GpA_ATPase"/>
</dbReference>
<evidence type="ECO:0000313" key="6">
    <source>
        <dbReference type="Proteomes" id="UP000078200"/>
    </source>
</evidence>
<dbReference type="InterPro" id="IPR046454">
    <property type="entry name" value="GpA_endonuclease"/>
</dbReference>
<dbReference type="InterPro" id="IPR008866">
    <property type="entry name" value="Phage_lambda_GpA-like"/>
</dbReference>
<dbReference type="Pfam" id="PF02195">
    <property type="entry name" value="ParB_N"/>
    <property type="match status" value="1"/>
</dbReference>
<dbReference type="Pfam" id="PF05876">
    <property type="entry name" value="GpA_ATPase"/>
    <property type="match status" value="1"/>
</dbReference>
<dbReference type="Gene3D" id="3.40.50.150">
    <property type="entry name" value="Vaccinia Virus protein VP39"/>
    <property type="match status" value="1"/>
</dbReference>
<dbReference type="InterPro" id="IPR027417">
    <property type="entry name" value="P-loop_NTPase"/>
</dbReference>
<dbReference type="Proteomes" id="UP000078200">
    <property type="component" value="Unassembled WGS sequence"/>
</dbReference>
<dbReference type="GO" id="GO:0032259">
    <property type="term" value="P:methylation"/>
    <property type="evidence" value="ECO:0007669"/>
    <property type="project" value="UniProtKB-KW"/>
</dbReference>
<dbReference type="GO" id="GO:0004519">
    <property type="term" value="F:endonuclease activity"/>
    <property type="evidence" value="ECO:0007669"/>
    <property type="project" value="InterPro"/>
</dbReference>
<dbReference type="GO" id="GO:0003677">
    <property type="term" value="F:DNA binding"/>
    <property type="evidence" value="ECO:0007669"/>
    <property type="project" value="InterPro"/>
</dbReference>
<accession>A0A1A9VKE5</accession>
<keyword evidence="3" id="KW-0949">S-adenosyl-L-methionine</keyword>
<dbReference type="InterPro" id="IPR002941">
    <property type="entry name" value="DNA_methylase_N4/N6"/>
</dbReference>
<dbReference type="GO" id="GO:0008170">
    <property type="term" value="F:N-methyltransferase activity"/>
    <property type="evidence" value="ECO:0007669"/>
    <property type="project" value="InterPro"/>
</dbReference>
<organism evidence="5 6">
    <name type="scientific">Glossina austeni</name>
    <name type="common">Savannah tsetse fly</name>
    <dbReference type="NCBI Taxonomy" id="7395"/>
    <lineage>
        <taxon>Eukaryota</taxon>
        <taxon>Metazoa</taxon>
        <taxon>Ecdysozoa</taxon>
        <taxon>Arthropoda</taxon>
        <taxon>Hexapoda</taxon>
        <taxon>Insecta</taxon>
        <taxon>Pterygota</taxon>
        <taxon>Neoptera</taxon>
        <taxon>Endopterygota</taxon>
        <taxon>Diptera</taxon>
        <taxon>Brachycera</taxon>
        <taxon>Muscomorpha</taxon>
        <taxon>Hippoboscoidea</taxon>
        <taxon>Glossinidae</taxon>
        <taxon>Glossina</taxon>
    </lineage>
</organism>
<dbReference type="GO" id="GO:0005524">
    <property type="term" value="F:ATP binding"/>
    <property type="evidence" value="ECO:0007669"/>
    <property type="project" value="InterPro"/>
</dbReference>
<dbReference type="SUPFAM" id="SSF110849">
    <property type="entry name" value="ParB/Sulfiredoxin"/>
    <property type="match status" value="1"/>
</dbReference>
<evidence type="ECO:0000256" key="3">
    <source>
        <dbReference type="ARBA" id="ARBA00022691"/>
    </source>
</evidence>
<dbReference type="AlphaFoldDB" id="A0A1A9VKE5"/>
<dbReference type="STRING" id="7395.A0A1A9VKE5"/>
<dbReference type="InterPro" id="IPR051220">
    <property type="entry name" value="TFA_Chaperone"/>
</dbReference>
<dbReference type="Pfam" id="PF20454">
    <property type="entry name" value="GpA_nuclease"/>
    <property type="match status" value="1"/>
</dbReference>
<dbReference type="Pfam" id="PF01555">
    <property type="entry name" value="N6_N4_Mtase"/>
    <property type="match status" value="1"/>
</dbReference>
<evidence type="ECO:0000256" key="1">
    <source>
        <dbReference type="ARBA" id="ARBA00022603"/>
    </source>
</evidence>
<dbReference type="GO" id="GO:0016887">
    <property type="term" value="F:ATP hydrolysis activity"/>
    <property type="evidence" value="ECO:0007669"/>
    <property type="project" value="InterPro"/>
</dbReference>
<dbReference type="PRINTS" id="PR00506">
    <property type="entry name" value="D21N6MTFRASE"/>
</dbReference>
<keyword evidence="2" id="KW-0808">Transferase</keyword>
<dbReference type="InterPro" id="IPR036086">
    <property type="entry name" value="ParB/Sulfiredoxin_sf"/>
</dbReference>
<keyword evidence="6" id="KW-1185">Reference proteome</keyword>
<dbReference type="InterPro" id="IPR029063">
    <property type="entry name" value="SAM-dependent_MTases_sf"/>
</dbReference>
<dbReference type="Gene3D" id="3.90.1530.10">
    <property type="entry name" value="Conserved hypothetical protein from pyrococcus furiosus pfu- 392566-001, ParB domain"/>
    <property type="match status" value="1"/>
</dbReference>
<name>A0A1A9VKE5_GLOAU</name>
<dbReference type="Gene3D" id="3.40.50.300">
    <property type="entry name" value="P-loop containing nucleotide triphosphate hydrolases"/>
    <property type="match status" value="1"/>
</dbReference>
<dbReference type="VEuPathDB" id="VectorBase:GAUT039746"/>
<dbReference type="HAMAP" id="MF_04144">
    <property type="entry name" value="TERL_LAMBDA"/>
    <property type="match status" value="1"/>
</dbReference>
<feature type="domain" description="ParB-like N-terminal" evidence="4">
    <location>
        <begin position="6"/>
        <end position="91"/>
    </location>
</feature>
<evidence type="ECO:0000256" key="2">
    <source>
        <dbReference type="ARBA" id="ARBA00022679"/>
    </source>
</evidence>
<dbReference type="EnsemblMetazoa" id="GAUT039746-RA">
    <property type="protein sequence ID" value="GAUT039746-PA"/>
    <property type="gene ID" value="GAUT039746"/>
</dbReference>
<reference evidence="5" key="1">
    <citation type="submission" date="2020-05" db="UniProtKB">
        <authorList>
            <consortium name="EnsemblMetazoa"/>
        </authorList>
    </citation>
    <scope>IDENTIFICATION</scope>
    <source>
        <strain evidence="5">TTRI</strain>
    </source>
</reference>
<evidence type="ECO:0000259" key="4">
    <source>
        <dbReference type="SMART" id="SM00470"/>
    </source>
</evidence>
<evidence type="ECO:0000313" key="5">
    <source>
        <dbReference type="EnsemblMetazoa" id="GAUT039746-PA"/>
    </source>
</evidence>
<protein>
    <recommendedName>
        <fullName evidence="4">ParB-like N-terminal domain-containing protein</fullName>
    </recommendedName>
</protein>
<keyword evidence="1" id="KW-0489">Methyltransferase</keyword>
<dbReference type="SUPFAM" id="SSF53335">
    <property type="entry name" value="S-adenosyl-L-methionine-dependent methyltransferases"/>
    <property type="match status" value="1"/>
</dbReference>
<proteinExistence type="inferred from homology"/>
<sequence length="974" mass="110073">MNLAIHHYPIENLVEYERNPRKNDDVVNRMCASIREFGFRIPIVAKSDGTVVDGHLRLKAARKLGMESIPVVLSDNLSEAQTKAFRLLANQSANWAKWDDELLKVEIQELEDLEFDLKMTGFELEKVQRFLDNIDGEVERGEKEDFSDLAGKVKITKPGDLWILGGHRIYCGDSCLVESFKAVLDDKMADITVCDPPYNVDYGASQEREDKKILNDDQGEKYELFLYDICSHILANTKGAIYICASSSELSTLQKVFEEAGGHWSTFIIWAKNHFTLGRSDYQRQYEAILYGWKNGNKREWHGGRNQSDLWFYDKPTYNSLHPTMKPVELMERAIVNSSRPGDTVLDPFSGSGSTLIACERTGRICRTIELDSAFVDVTIKRWQVYTGREAILSSSGKTFAQIQEEKRTFYSDRCEGGKCSKTSAGSGVIYSSSFYAVLKPDPPLKVSEWADRNRQLSTIASSEPGKWRTERTPYLKEIMDSLSSSSPAEKVVFMKGAQIGGTEAGNNWIGYVIDQTPGPMLVVQPTVEMGKRWSKGRFAPLIEDTPCLRSKIKDPRSRDSGNTVQSKEFPGGTVVVTGANSPVGLRSMPVRYLFLDEVDAYPGDSGGEGDPVLLSIARTNTFTRRKIFLVSTPTVHGISRIEKEFESSDKRYFFVPCPHCNYYQVLKWPQIKWEEKNPATAHYVCIECNGKIENHQKAEMLARGEWRATNTECNNDKVIGFHISSLYSPVGWYSWKQAVEDFLHAKENEQLLKAWINTTLGETWVDKGEVPDWKQLFERRENFPIGIVPKGGKIVLTAGVDVQKDRLEAEVVAWGKNRESWSIDYQVFEGDPGKEAVWNKLSELLSHHFIGSDGLEYMISMMAVDAGYATQEVYNWVRSHQGQGRVMAVKGANKALVPLSSPSRVDVTVSGQKLKRGMKLWPVGVSILKSELFQLLNVLKEEEGEKTPPGYCHFPEYPPEYFKQLTAEQLITK</sequence>
<dbReference type="PANTHER" id="PTHR34413:SF2">
    <property type="entry name" value="PROPHAGE TAIL FIBER ASSEMBLY PROTEIN HOMOLOG TFAE-RELATED"/>
    <property type="match status" value="1"/>
</dbReference>
<dbReference type="InterPro" id="IPR002295">
    <property type="entry name" value="N4/N6-MTase_EcoPI_Mod-like"/>
</dbReference>
<dbReference type="InterPro" id="IPR003115">
    <property type="entry name" value="ParB_N"/>
</dbReference>
<dbReference type="PANTHER" id="PTHR34413">
    <property type="entry name" value="PROPHAGE TAIL FIBER ASSEMBLY PROTEIN HOMOLOG TFAE-RELATED-RELATED"/>
    <property type="match status" value="1"/>
</dbReference>
<dbReference type="SMART" id="SM00470">
    <property type="entry name" value="ParB"/>
    <property type="match status" value="1"/>
</dbReference>